<keyword evidence="4" id="KW-1185">Reference proteome</keyword>
<name>A0A9W6MTW7_9HYPH</name>
<comment type="caution">
    <text evidence="2">The sequence shown here is derived from an EMBL/GenBank/DDBJ whole genome shotgun (WGS) entry which is preliminary data.</text>
</comment>
<evidence type="ECO:0000313" key="2">
    <source>
        <dbReference type="EMBL" id="GLK57657.1"/>
    </source>
</evidence>
<proteinExistence type="predicted"/>
<dbReference type="Pfam" id="PF06568">
    <property type="entry name" value="YjiS-like"/>
    <property type="match status" value="1"/>
</dbReference>
<evidence type="ECO:0000259" key="1">
    <source>
        <dbReference type="Pfam" id="PF06568"/>
    </source>
</evidence>
<evidence type="ECO:0000313" key="5">
    <source>
        <dbReference type="Proteomes" id="UP001143400"/>
    </source>
</evidence>
<sequence>MIFWAFLLKRYRMWRVYRETFEQLATLDERTLRDINIGRNDIETISRRAAHNAVAA</sequence>
<accession>A0A9W6MTW7</accession>
<dbReference type="EMBL" id="JAFBCY010000004">
    <property type="protein sequence ID" value="MBM7853129.1"/>
    <property type="molecule type" value="Genomic_DNA"/>
</dbReference>
<gene>
    <name evidence="2" type="ORF">GCM10008170_36770</name>
    <name evidence="3" type="ORF">JOD31_003380</name>
</gene>
<dbReference type="Proteomes" id="UP001143400">
    <property type="component" value="Unassembled WGS sequence"/>
</dbReference>
<dbReference type="EMBL" id="BSFF01000010">
    <property type="protein sequence ID" value="GLK57657.1"/>
    <property type="molecule type" value="Genomic_DNA"/>
</dbReference>
<reference evidence="3 4" key="2">
    <citation type="submission" date="2021-01" db="EMBL/GenBank/DDBJ databases">
        <title>Genomic Encyclopedia of Type Strains, Phase IV (KMG-IV): sequencing the most valuable type-strain genomes for metagenomic binning, comparative biology and taxonomic classification.</title>
        <authorList>
            <person name="Goeker M."/>
        </authorList>
    </citation>
    <scope>NUCLEOTIDE SEQUENCE [LARGE SCALE GENOMIC DNA]</scope>
    <source>
        <strain evidence="3 4">DSM 6130</strain>
    </source>
</reference>
<reference evidence="2" key="1">
    <citation type="journal article" date="2014" name="Int. J. Syst. Evol. Microbiol.">
        <title>Complete genome sequence of Corynebacterium casei LMG S-19264T (=DSM 44701T), isolated from a smear-ripened cheese.</title>
        <authorList>
            <consortium name="US DOE Joint Genome Institute (JGI-PGF)"/>
            <person name="Walter F."/>
            <person name="Albersmeier A."/>
            <person name="Kalinowski J."/>
            <person name="Ruckert C."/>
        </authorList>
    </citation>
    <scope>NUCLEOTIDE SEQUENCE</scope>
    <source>
        <strain evidence="2">VKM B-1606</strain>
    </source>
</reference>
<reference evidence="2" key="3">
    <citation type="submission" date="2023-01" db="EMBL/GenBank/DDBJ databases">
        <authorList>
            <person name="Sun Q."/>
            <person name="Evtushenko L."/>
        </authorList>
    </citation>
    <scope>NUCLEOTIDE SEQUENCE</scope>
    <source>
        <strain evidence="2">VKM B-1606</strain>
    </source>
</reference>
<dbReference type="RefSeq" id="WP_020185620.1">
    <property type="nucleotide sequence ID" value="NZ_BSFF01000010.1"/>
</dbReference>
<protein>
    <submittedName>
        <fullName evidence="3">Uncharacterized protein YjiS (DUF1127 family)</fullName>
    </submittedName>
</protein>
<dbReference type="AlphaFoldDB" id="A0A9W6MTW7"/>
<evidence type="ECO:0000313" key="4">
    <source>
        <dbReference type="Proteomes" id="UP000758856"/>
    </source>
</evidence>
<evidence type="ECO:0000313" key="3">
    <source>
        <dbReference type="EMBL" id="MBM7853129.1"/>
    </source>
</evidence>
<feature type="domain" description="YjiS-like" evidence="1">
    <location>
        <begin position="8"/>
        <end position="43"/>
    </location>
</feature>
<organism evidence="2 5">
    <name type="scientific">Methylopila capsulata</name>
    <dbReference type="NCBI Taxonomy" id="61654"/>
    <lineage>
        <taxon>Bacteria</taxon>
        <taxon>Pseudomonadati</taxon>
        <taxon>Pseudomonadota</taxon>
        <taxon>Alphaproteobacteria</taxon>
        <taxon>Hyphomicrobiales</taxon>
        <taxon>Methylopilaceae</taxon>
        <taxon>Methylopila</taxon>
    </lineage>
</organism>
<dbReference type="Proteomes" id="UP000758856">
    <property type="component" value="Unassembled WGS sequence"/>
</dbReference>
<dbReference type="InterPro" id="IPR009506">
    <property type="entry name" value="YjiS-like"/>
</dbReference>